<keyword evidence="4" id="KW-1185">Reference proteome</keyword>
<evidence type="ECO:0000313" key="4">
    <source>
        <dbReference type="Proteomes" id="UP001140206"/>
    </source>
</evidence>
<name>A0AAV8HSP3_9POAL</name>
<dbReference type="PANTHER" id="PTHR34223">
    <property type="entry name" value="OS11G0201299 PROTEIN"/>
    <property type="match status" value="1"/>
</dbReference>
<evidence type="ECO:0000259" key="1">
    <source>
        <dbReference type="Pfam" id="PF00646"/>
    </source>
</evidence>
<feature type="domain" description="F-box" evidence="1">
    <location>
        <begin position="33"/>
        <end position="73"/>
    </location>
</feature>
<proteinExistence type="predicted"/>
<dbReference type="InterPro" id="IPR001810">
    <property type="entry name" value="F-box_dom"/>
</dbReference>
<protein>
    <submittedName>
        <fullName evidence="3">F-box/RNI-like superfamily protein</fullName>
    </submittedName>
</protein>
<dbReference type="Pfam" id="PF24758">
    <property type="entry name" value="LRR_At5g56370"/>
    <property type="match status" value="1"/>
</dbReference>
<dbReference type="Proteomes" id="UP001140206">
    <property type="component" value="Chromosome 1"/>
</dbReference>
<dbReference type="Gene3D" id="1.20.1280.50">
    <property type="match status" value="1"/>
</dbReference>
<dbReference type="SUPFAM" id="SSF52047">
    <property type="entry name" value="RNI-like"/>
    <property type="match status" value="1"/>
</dbReference>
<accession>A0AAV8HSP3</accession>
<dbReference type="SUPFAM" id="SSF81383">
    <property type="entry name" value="F-box domain"/>
    <property type="match status" value="1"/>
</dbReference>
<evidence type="ECO:0000313" key="3">
    <source>
        <dbReference type="EMBL" id="KAJ4818393.1"/>
    </source>
</evidence>
<gene>
    <name evidence="3" type="ORF">LUZ62_030959</name>
</gene>
<dbReference type="CDD" id="cd22160">
    <property type="entry name" value="F-box_AtFBL13-like"/>
    <property type="match status" value="1"/>
</dbReference>
<dbReference type="InterPro" id="IPR053781">
    <property type="entry name" value="F-box_AtFBL13-like"/>
</dbReference>
<comment type="caution">
    <text evidence="3">The sequence shown here is derived from an EMBL/GenBank/DDBJ whole genome shotgun (WGS) entry which is preliminary data.</text>
</comment>
<reference evidence="3" key="1">
    <citation type="submission" date="2022-08" db="EMBL/GenBank/DDBJ databases">
        <authorList>
            <person name="Marques A."/>
        </authorList>
    </citation>
    <scope>NUCLEOTIDE SEQUENCE</scope>
    <source>
        <strain evidence="3">RhyPub2mFocal</strain>
        <tissue evidence="3">Leaves</tissue>
    </source>
</reference>
<dbReference type="Pfam" id="PF00646">
    <property type="entry name" value="F-box"/>
    <property type="match status" value="1"/>
</dbReference>
<feature type="domain" description="F-box/LRR-repeat protein 15/At3g58940/PEG3-like LRR" evidence="2">
    <location>
        <begin position="142"/>
        <end position="261"/>
    </location>
</feature>
<organism evidence="3 4">
    <name type="scientific">Rhynchospora pubera</name>
    <dbReference type="NCBI Taxonomy" id="906938"/>
    <lineage>
        <taxon>Eukaryota</taxon>
        <taxon>Viridiplantae</taxon>
        <taxon>Streptophyta</taxon>
        <taxon>Embryophyta</taxon>
        <taxon>Tracheophyta</taxon>
        <taxon>Spermatophyta</taxon>
        <taxon>Magnoliopsida</taxon>
        <taxon>Liliopsida</taxon>
        <taxon>Poales</taxon>
        <taxon>Cyperaceae</taxon>
        <taxon>Cyperoideae</taxon>
        <taxon>Rhynchosporeae</taxon>
        <taxon>Rhynchospora</taxon>
    </lineage>
</organism>
<dbReference type="AlphaFoldDB" id="A0AAV8HSP3"/>
<dbReference type="PANTHER" id="PTHR34223:SF51">
    <property type="entry name" value="OS06G0556300 PROTEIN"/>
    <property type="match status" value="1"/>
</dbReference>
<dbReference type="InterPro" id="IPR036047">
    <property type="entry name" value="F-box-like_dom_sf"/>
</dbReference>
<dbReference type="EMBL" id="JAMFTS010000001">
    <property type="protein sequence ID" value="KAJ4818393.1"/>
    <property type="molecule type" value="Genomic_DNA"/>
</dbReference>
<evidence type="ECO:0000259" key="2">
    <source>
        <dbReference type="Pfam" id="PF24758"/>
    </source>
</evidence>
<dbReference type="InterPro" id="IPR053197">
    <property type="entry name" value="F-box_SCFL_complex_component"/>
</dbReference>
<dbReference type="InterPro" id="IPR055411">
    <property type="entry name" value="LRR_FXL15/At3g58940/PEG3-like"/>
</dbReference>
<sequence>MALRTSAYQAFGVNFPENNRPWSKPRTQGVDRLSSLPDCLIHLIMSFLTTQEAVQTCVLSKRWKNLWITLPFLDFDVDEFNSDELDSDGMLKRDRVLVFIDFVSTMLLLREASDLNKIRLTGYVASPFRIMRSWILYTLKHNLQVLNIDCIPECTLPLGFFTCASLADASVGSYISLHNLDVINLPCFKQLSLKDVDINQDFVDKILCSCPVLEFLNLEGCSRDFSTINSQSLKYLKIQTWCFSKEAEKKMEFIDTPNLLSFSDSICPCLNGQKVPLKMPSLTSASIHLDVCDSNKLLVN</sequence>